<keyword evidence="3" id="KW-0067">ATP-binding</keyword>
<evidence type="ECO:0000256" key="1">
    <source>
        <dbReference type="ARBA" id="ARBA00006611"/>
    </source>
</evidence>
<dbReference type="PROSITE" id="PS00662">
    <property type="entry name" value="T2SP_E"/>
    <property type="match status" value="1"/>
</dbReference>
<dbReference type="SUPFAM" id="SSF52540">
    <property type="entry name" value="P-loop containing nucleoside triphosphate hydrolases"/>
    <property type="match status" value="1"/>
</dbReference>
<dbReference type="FunFam" id="3.40.50.300:FF:000398">
    <property type="entry name" value="Type IV pilus assembly ATPase PilB"/>
    <property type="match status" value="1"/>
</dbReference>
<evidence type="ECO:0000256" key="3">
    <source>
        <dbReference type="ARBA" id="ARBA00022840"/>
    </source>
</evidence>
<dbReference type="Pfam" id="PF00437">
    <property type="entry name" value="T2SSE"/>
    <property type="match status" value="1"/>
</dbReference>
<dbReference type="AlphaFoldDB" id="A0A517SPF3"/>
<dbReference type="Proteomes" id="UP000315003">
    <property type="component" value="Chromosome"/>
</dbReference>
<evidence type="ECO:0000313" key="5">
    <source>
        <dbReference type="EMBL" id="QDT57996.1"/>
    </source>
</evidence>
<keyword evidence="6" id="KW-1185">Reference proteome</keyword>
<organism evidence="5 6">
    <name type="scientific">Stieleria bergensis</name>
    <dbReference type="NCBI Taxonomy" id="2528025"/>
    <lineage>
        <taxon>Bacteria</taxon>
        <taxon>Pseudomonadati</taxon>
        <taxon>Planctomycetota</taxon>
        <taxon>Planctomycetia</taxon>
        <taxon>Pirellulales</taxon>
        <taxon>Pirellulaceae</taxon>
        <taxon>Stieleria</taxon>
    </lineage>
</organism>
<feature type="domain" description="Bacterial type II secretion system protein E" evidence="4">
    <location>
        <begin position="351"/>
        <end position="365"/>
    </location>
</feature>
<dbReference type="PANTHER" id="PTHR30258">
    <property type="entry name" value="TYPE II SECRETION SYSTEM PROTEIN GSPE-RELATED"/>
    <property type="match status" value="1"/>
</dbReference>
<dbReference type="GO" id="GO:0005524">
    <property type="term" value="F:ATP binding"/>
    <property type="evidence" value="ECO:0007669"/>
    <property type="project" value="UniProtKB-KW"/>
</dbReference>
<sequence>MSETALDSSAHEMAARLQMPLVSDLDSYTPSALFVRHVPISHARQHHVMGFATEHDGVIQLAIDSMAGYAQLDILSRALAQSLDGSLQSFTVQPLPAASEAILKAINQAYASQNSQTQQVIDALDPDALLSELAQLPAAEDLLDTEGRAPIIKLVNHMLFDAVKSGASDIHIQPYDDRLMVRQRIDGVLFDAFEIPKAVQEEVLSRVKVLGRMNIAEKRLPQDGRATVQVGDRVVDLRIASLPTSHNERIVIRLLDKSARLYSLADLGMPRHDLDRFSQLIRRDHGMILVTGPTGSGKSTTLYGSLQEINSQELNVLTLEDPIEYQLDGISQTQINEKKGMTFASGMRSVLRQDPDIIMVGEVRDAETATMAIQASLTGHLVFSTLHTNDAASAVTRLLDLGTEPYLVSSSLVAALAQRLVRRLCEHCKQPAEPSAAAAMPPVPESLLAAHGLAAESLPGVFRAVGCDACRGTGYRGRVGLFELLVLDDRCRELVQQRADAAAIRTAGLHSGMHLLVTDGLLKVHQGMTTMDEVLRVTTL</sequence>
<dbReference type="Gene3D" id="3.30.450.90">
    <property type="match status" value="1"/>
</dbReference>
<keyword evidence="2" id="KW-0547">Nucleotide-binding</keyword>
<dbReference type="GO" id="GO:0015627">
    <property type="term" value="C:type II protein secretion system complex"/>
    <property type="evidence" value="ECO:0007669"/>
    <property type="project" value="TreeGrafter"/>
</dbReference>
<dbReference type="EMBL" id="CP036272">
    <property type="protein sequence ID" value="QDT57996.1"/>
    <property type="molecule type" value="Genomic_DNA"/>
</dbReference>
<dbReference type="GO" id="GO:0015628">
    <property type="term" value="P:protein secretion by the type II secretion system"/>
    <property type="evidence" value="ECO:0007669"/>
    <property type="project" value="TreeGrafter"/>
</dbReference>
<reference evidence="5 6" key="1">
    <citation type="submission" date="2019-02" db="EMBL/GenBank/DDBJ databases">
        <title>Deep-cultivation of Planctomycetes and their phenomic and genomic characterization uncovers novel biology.</title>
        <authorList>
            <person name="Wiegand S."/>
            <person name="Jogler M."/>
            <person name="Boedeker C."/>
            <person name="Pinto D."/>
            <person name="Vollmers J."/>
            <person name="Rivas-Marin E."/>
            <person name="Kohn T."/>
            <person name="Peeters S.H."/>
            <person name="Heuer A."/>
            <person name="Rast P."/>
            <person name="Oberbeckmann S."/>
            <person name="Bunk B."/>
            <person name="Jeske O."/>
            <person name="Meyerdierks A."/>
            <person name="Storesund J.E."/>
            <person name="Kallscheuer N."/>
            <person name="Luecker S."/>
            <person name="Lage O.M."/>
            <person name="Pohl T."/>
            <person name="Merkel B.J."/>
            <person name="Hornburger P."/>
            <person name="Mueller R.-W."/>
            <person name="Bruemmer F."/>
            <person name="Labrenz M."/>
            <person name="Spormann A.M."/>
            <person name="Op den Camp H."/>
            <person name="Overmann J."/>
            <person name="Amann R."/>
            <person name="Jetten M.S.M."/>
            <person name="Mascher T."/>
            <person name="Medema M.H."/>
            <person name="Devos D.P."/>
            <person name="Kaster A.-K."/>
            <person name="Ovreas L."/>
            <person name="Rohde M."/>
            <person name="Galperin M.Y."/>
            <person name="Jogler C."/>
        </authorList>
    </citation>
    <scope>NUCLEOTIDE SEQUENCE [LARGE SCALE GENOMIC DNA]</scope>
    <source>
        <strain evidence="5 6">SV_7m_r</strain>
    </source>
</reference>
<gene>
    <name evidence="5" type="primary">epsE_2</name>
    <name evidence="5" type="ORF">SV7mr_04850</name>
</gene>
<name>A0A517SPF3_9BACT</name>
<evidence type="ECO:0000256" key="2">
    <source>
        <dbReference type="ARBA" id="ARBA00022741"/>
    </source>
</evidence>
<dbReference type="GO" id="GO:0005886">
    <property type="term" value="C:plasma membrane"/>
    <property type="evidence" value="ECO:0007669"/>
    <property type="project" value="TreeGrafter"/>
</dbReference>
<dbReference type="OrthoDB" id="244550at2"/>
<accession>A0A517SPF3</accession>
<protein>
    <submittedName>
        <fullName evidence="5">Type II secretion system protein E</fullName>
    </submittedName>
</protein>
<dbReference type="InterPro" id="IPR001482">
    <property type="entry name" value="T2SS/T4SS_dom"/>
</dbReference>
<dbReference type="CDD" id="cd01129">
    <property type="entry name" value="PulE-GspE-like"/>
    <property type="match status" value="1"/>
</dbReference>
<evidence type="ECO:0000313" key="6">
    <source>
        <dbReference type="Proteomes" id="UP000315003"/>
    </source>
</evidence>
<proteinExistence type="inferred from homology"/>
<dbReference type="InterPro" id="IPR027417">
    <property type="entry name" value="P-loop_NTPase"/>
</dbReference>
<comment type="similarity">
    <text evidence="1">Belongs to the GSP E family.</text>
</comment>
<dbReference type="PANTHER" id="PTHR30258:SF27">
    <property type="entry name" value="BACTERIOPHAGE ADSORPTION PROTEIN B-RELATED"/>
    <property type="match status" value="1"/>
</dbReference>
<dbReference type="GO" id="GO:0016887">
    <property type="term" value="F:ATP hydrolysis activity"/>
    <property type="evidence" value="ECO:0007669"/>
    <property type="project" value="TreeGrafter"/>
</dbReference>
<dbReference type="Gene3D" id="3.40.50.300">
    <property type="entry name" value="P-loop containing nucleotide triphosphate hydrolases"/>
    <property type="match status" value="1"/>
</dbReference>
<evidence type="ECO:0000259" key="4">
    <source>
        <dbReference type="PROSITE" id="PS00662"/>
    </source>
</evidence>
<dbReference type="RefSeq" id="WP_145268838.1">
    <property type="nucleotide sequence ID" value="NZ_CP036272.1"/>
</dbReference>